<feature type="region of interest" description="Disordered" evidence="3">
    <location>
        <begin position="373"/>
        <end position="392"/>
    </location>
</feature>
<feature type="compositionally biased region" description="Polar residues" evidence="3">
    <location>
        <begin position="424"/>
        <end position="436"/>
    </location>
</feature>
<accession>A0ABM5G1J2</accession>
<feature type="compositionally biased region" description="Polar residues" evidence="3">
    <location>
        <begin position="115"/>
        <end position="130"/>
    </location>
</feature>
<feature type="compositionally biased region" description="Polar residues" evidence="3">
    <location>
        <begin position="28"/>
        <end position="50"/>
    </location>
</feature>
<dbReference type="PANTHER" id="PTHR33066">
    <property type="entry name" value="INTEGRASE_SAM-LIKE_N DOMAIN-CONTAINING PROTEIN"/>
    <property type="match status" value="1"/>
</dbReference>
<evidence type="ECO:0000256" key="1">
    <source>
        <dbReference type="ARBA" id="ARBA00023125"/>
    </source>
</evidence>
<dbReference type="Gene3D" id="1.10.150.130">
    <property type="match status" value="1"/>
</dbReference>
<dbReference type="InterPro" id="IPR013762">
    <property type="entry name" value="Integrase-like_cat_sf"/>
</dbReference>
<dbReference type="InterPro" id="IPR011010">
    <property type="entry name" value="DNA_brk_join_enz"/>
</dbReference>
<feature type="compositionally biased region" description="Polar residues" evidence="3">
    <location>
        <begin position="141"/>
        <end position="150"/>
    </location>
</feature>
<name>A0ABM5G1J2_9SAUR</name>
<dbReference type="RefSeq" id="XP_072851522.1">
    <property type="nucleotide sequence ID" value="XM_072995421.1"/>
</dbReference>
<gene>
    <name evidence="5" type="primary">LOC140705943</name>
</gene>
<feature type="region of interest" description="Disordered" evidence="3">
    <location>
        <begin position="405"/>
        <end position="437"/>
    </location>
</feature>
<dbReference type="Proteomes" id="UP001652642">
    <property type="component" value="Chromosome 3"/>
</dbReference>
<evidence type="ECO:0000313" key="5">
    <source>
        <dbReference type="RefSeq" id="XP_072851522.1"/>
    </source>
</evidence>
<dbReference type="PANTHER" id="PTHR33066:SF2">
    <property type="entry name" value="FILAGGRIN-2-LIKE"/>
    <property type="match status" value="1"/>
</dbReference>
<proteinExistence type="predicted"/>
<keyword evidence="4" id="KW-1185">Reference proteome</keyword>
<evidence type="ECO:0000256" key="3">
    <source>
        <dbReference type="SAM" id="MobiDB-lite"/>
    </source>
</evidence>
<dbReference type="Gene3D" id="1.10.443.10">
    <property type="entry name" value="Intergrase catalytic core"/>
    <property type="match status" value="1"/>
</dbReference>
<evidence type="ECO:0000313" key="4">
    <source>
        <dbReference type="Proteomes" id="UP001652642"/>
    </source>
</evidence>
<organism evidence="4 5">
    <name type="scientific">Pogona vitticeps</name>
    <name type="common">central bearded dragon</name>
    <dbReference type="NCBI Taxonomy" id="103695"/>
    <lineage>
        <taxon>Eukaryota</taxon>
        <taxon>Metazoa</taxon>
        <taxon>Chordata</taxon>
        <taxon>Craniata</taxon>
        <taxon>Vertebrata</taxon>
        <taxon>Euteleostomi</taxon>
        <taxon>Lepidosauria</taxon>
        <taxon>Squamata</taxon>
        <taxon>Bifurcata</taxon>
        <taxon>Unidentata</taxon>
        <taxon>Episquamata</taxon>
        <taxon>Toxicofera</taxon>
        <taxon>Iguania</taxon>
        <taxon>Acrodonta</taxon>
        <taxon>Agamidae</taxon>
        <taxon>Amphibolurinae</taxon>
        <taxon>Pogona</taxon>
    </lineage>
</organism>
<reference evidence="5" key="1">
    <citation type="submission" date="2025-08" db="UniProtKB">
        <authorList>
            <consortium name="RefSeq"/>
        </authorList>
    </citation>
    <scope>IDENTIFICATION</scope>
</reference>
<dbReference type="SUPFAM" id="SSF47823">
    <property type="entry name" value="lambda integrase-like, N-terminal domain"/>
    <property type="match status" value="1"/>
</dbReference>
<protein>
    <submittedName>
        <fullName evidence="5">Uncharacterized protein</fullName>
    </submittedName>
</protein>
<feature type="region of interest" description="Disordered" evidence="3">
    <location>
        <begin position="28"/>
        <end position="154"/>
    </location>
</feature>
<feature type="compositionally biased region" description="Basic and acidic residues" evidence="3">
    <location>
        <begin position="85"/>
        <end position="102"/>
    </location>
</feature>
<dbReference type="SUPFAM" id="SSF56349">
    <property type="entry name" value="DNA breaking-rejoining enzymes"/>
    <property type="match status" value="1"/>
</dbReference>
<keyword evidence="1" id="KW-0238">DNA-binding</keyword>
<evidence type="ECO:0000256" key="2">
    <source>
        <dbReference type="ARBA" id="ARBA00023172"/>
    </source>
</evidence>
<keyword evidence="2" id="KW-0233">DNA recombination</keyword>
<sequence>MHVSSRGLPSSQRGPGVPVHRRLVSGLQVQTSGPARQSIRPSCSTQSRTHSQLKKVASYSISGHKLHRSKARCEEGARLSSSRKTSKDTQGNKEISPRDNRVSKARPTSARPHGVNNTRVGPCPTKTQIPSGLAPIPVQSGDRSSTQEASGHSGACLTAQVVDLPSTPENRETLSAASTHCTGDHRCEPGGLGCALWPPQDSCIVEFRGAVTSHQSFGGPCHPQSTQDVLAPSTRPWCSDSHGQHHGHVLCEQARRNTFEVPAVTCGDAMGMVLQAPCFSSGCAYCNGGQHDSRRIESPRGADTRVATRRQRIPVPVSLLGHPGHRCLCYHSQQEVSSLCIQSRTGSRVLRGCFHDKVDHGFSLPIPTVSVSSEDLTQDPVRRSGRHPCSTLLAPPAMVPQVDVDVPRGGPAPSSSSSFDTGCGQDTSPGLRNPSPNCVEDIPQIREVLVMSKKPSTTKLYSYKWKGFLKFTASRGLVASPVSLSTLLLFLRYLFDFNLSVSTLKVYIAAIVSFQPPGSSASRLFSHPTVKNFLKGVVNLRPPTKLPVPQWSLQLVLHALMRPPFEPMATCDLKLLSLKSLFLVAITSARRAGELAALRVDQPYLQFFKEKVVLHTDVSFLPKVVSQFHLNQPLILPTLFPNPSDDTERMLHMLDVRRALAFYVSRTKQFRLSTRLFLCYFGSKKGLPASPSTLSRWLVSTISLAYQLTHQTPPDGLRAHSTRAVASSTALLRGIDVPDICRTATWSNVSTFVAHYRLDLRARKEASFGKAVLTSVLQ</sequence>
<dbReference type="GeneID" id="140705943"/>
<dbReference type="InterPro" id="IPR010998">
    <property type="entry name" value="Integrase_recombinase_N"/>
</dbReference>